<evidence type="ECO:0000256" key="3">
    <source>
        <dbReference type="PROSITE-ProRule" id="PRU00339"/>
    </source>
</evidence>
<dbReference type="InterPro" id="IPR019734">
    <property type="entry name" value="TPR_rpt"/>
</dbReference>
<dbReference type="RefSeq" id="WP_069003543.1">
    <property type="nucleotide sequence ID" value="NZ_LVJW01000006.1"/>
</dbReference>
<sequence>MPKFSALTWLVIIVAQITYGLMVYAITRSYYEQRPVVAATPAPSTPVAPHPLPNPSPTGLTPGMGYTPTIEDLKEEDPELIARLADSYFAQKNYPQAIELYERALTIDPKDVESYNDLGLALFYTGQNEQAVDILLAGIQQDGEFQRIRLSLGFILAQIGDKAGAAAAFNKAIELGADNSVGIEAKRMLGEL</sequence>
<keyword evidence="7" id="KW-1185">Reference proteome</keyword>
<dbReference type="PANTHER" id="PTHR44943:SF8">
    <property type="entry name" value="TPR REPEAT-CONTAINING PROTEIN MJ0263"/>
    <property type="match status" value="1"/>
</dbReference>
<dbReference type="Pfam" id="PF13181">
    <property type="entry name" value="TPR_8"/>
    <property type="match status" value="1"/>
</dbReference>
<dbReference type="Gene3D" id="1.25.40.10">
    <property type="entry name" value="Tetratricopeptide repeat domain"/>
    <property type="match status" value="1"/>
</dbReference>
<gene>
    <name evidence="6" type="ORF">A3196_02535</name>
</gene>
<protein>
    <submittedName>
        <fullName evidence="6">Uncharacterized protein</fullName>
    </submittedName>
</protein>
<evidence type="ECO:0000313" key="7">
    <source>
        <dbReference type="Proteomes" id="UP000094849"/>
    </source>
</evidence>
<evidence type="ECO:0000256" key="4">
    <source>
        <dbReference type="SAM" id="MobiDB-lite"/>
    </source>
</evidence>
<proteinExistence type="predicted"/>
<feature type="repeat" description="TPR" evidence="3">
    <location>
        <begin position="78"/>
        <end position="111"/>
    </location>
</feature>
<evidence type="ECO:0000313" key="6">
    <source>
        <dbReference type="EMBL" id="ODB98437.1"/>
    </source>
</evidence>
<evidence type="ECO:0000256" key="5">
    <source>
        <dbReference type="SAM" id="Phobius"/>
    </source>
</evidence>
<reference evidence="6 7" key="1">
    <citation type="submission" date="2016-03" db="EMBL/GenBank/DDBJ databases">
        <title>Chemosynthetic sulphur-oxidizing symbionts of marine invertebrate animals are capable of nitrogen fixation.</title>
        <authorList>
            <person name="Petersen J.M."/>
            <person name="Kemper A."/>
            <person name="Gruber-Vodicka H."/>
            <person name="Cardini U."/>
            <person name="Geest Mvander."/>
            <person name="Kleiner M."/>
            <person name="Bulgheresi S."/>
            <person name="Fussmann M."/>
            <person name="Herbold C."/>
            <person name="Seah B.K.B."/>
            <person name="Antony C.Paul."/>
            <person name="Liu D."/>
            <person name="Belitz A."/>
            <person name="Weber M."/>
        </authorList>
    </citation>
    <scope>NUCLEOTIDE SEQUENCE [LARGE SCALE GENOMIC DNA]</scope>
    <source>
        <strain evidence="6">G_D</strain>
    </source>
</reference>
<keyword evidence="1" id="KW-0677">Repeat</keyword>
<feature type="region of interest" description="Disordered" evidence="4">
    <location>
        <begin position="41"/>
        <end position="62"/>
    </location>
</feature>
<keyword evidence="5" id="KW-1133">Transmembrane helix</keyword>
<feature type="transmembrane region" description="Helical" evidence="5">
    <location>
        <begin position="6"/>
        <end position="26"/>
    </location>
</feature>
<feature type="compositionally biased region" description="Pro residues" evidence="4">
    <location>
        <begin position="43"/>
        <end position="56"/>
    </location>
</feature>
<dbReference type="STRING" id="1818881.A3196_02535"/>
<name>A0A1E2UUI4_9GAMM</name>
<dbReference type="PROSITE" id="PS50005">
    <property type="entry name" value="TPR"/>
    <property type="match status" value="1"/>
</dbReference>
<dbReference type="PROSITE" id="PS50293">
    <property type="entry name" value="TPR_REGION"/>
    <property type="match status" value="1"/>
</dbReference>
<dbReference type="Pfam" id="PF13414">
    <property type="entry name" value="TPR_11"/>
    <property type="match status" value="1"/>
</dbReference>
<organism evidence="6 7">
    <name type="scientific">Candidatus Thiodiazotropha endoloripes</name>
    <dbReference type="NCBI Taxonomy" id="1818881"/>
    <lineage>
        <taxon>Bacteria</taxon>
        <taxon>Pseudomonadati</taxon>
        <taxon>Pseudomonadota</taxon>
        <taxon>Gammaproteobacteria</taxon>
        <taxon>Chromatiales</taxon>
        <taxon>Sedimenticolaceae</taxon>
        <taxon>Candidatus Thiodiazotropha</taxon>
    </lineage>
</organism>
<dbReference type="InterPro" id="IPR011990">
    <property type="entry name" value="TPR-like_helical_dom_sf"/>
</dbReference>
<keyword evidence="2 3" id="KW-0802">TPR repeat</keyword>
<dbReference type="SUPFAM" id="SSF48452">
    <property type="entry name" value="TPR-like"/>
    <property type="match status" value="1"/>
</dbReference>
<dbReference type="EMBL" id="LVJZ01000003">
    <property type="protein sequence ID" value="ODB98437.1"/>
    <property type="molecule type" value="Genomic_DNA"/>
</dbReference>
<evidence type="ECO:0000256" key="1">
    <source>
        <dbReference type="ARBA" id="ARBA00022737"/>
    </source>
</evidence>
<dbReference type="AlphaFoldDB" id="A0A1E2UUI4"/>
<dbReference type="SMART" id="SM00028">
    <property type="entry name" value="TPR"/>
    <property type="match status" value="3"/>
</dbReference>
<dbReference type="OrthoDB" id="5769675at2"/>
<accession>A0A1E2UUI4</accession>
<evidence type="ECO:0000256" key="2">
    <source>
        <dbReference type="ARBA" id="ARBA00022803"/>
    </source>
</evidence>
<keyword evidence="5" id="KW-0812">Transmembrane</keyword>
<dbReference type="InterPro" id="IPR051685">
    <property type="entry name" value="Ycf3/AcsC/BcsC/TPR_MFPF"/>
</dbReference>
<comment type="caution">
    <text evidence="6">The sequence shown here is derived from an EMBL/GenBank/DDBJ whole genome shotgun (WGS) entry which is preliminary data.</text>
</comment>
<dbReference type="Proteomes" id="UP000094849">
    <property type="component" value="Unassembled WGS sequence"/>
</dbReference>
<keyword evidence="5" id="KW-0472">Membrane</keyword>
<dbReference type="PANTHER" id="PTHR44943">
    <property type="entry name" value="CELLULOSE SYNTHASE OPERON PROTEIN C"/>
    <property type="match status" value="1"/>
</dbReference>